<reference evidence="8 10" key="1">
    <citation type="journal article" date="2015" name="Int. J. Syst. Evol. Microbiol.">
        <title>Bacillus glycinifermentans sp. nov., isolated from fermented soybean paste.</title>
        <authorList>
            <person name="Kim S.J."/>
            <person name="Dunlap C.A."/>
            <person name="Kwon S.W."/>
            <person name="Rooney A.P."/>
        </authorList>
    </citation>
    <scope>NUCLEOTIDE SEQUENCE [LARGE SCALE GENOMIC DNA]</scope>
    <source>
        <strain evidence="8 10">GO-13</strain>
    </source>
</reference>
<dbReference type="GO" id="GO:0009055">
    <property type="term" value="F:electron transfer activity"/>
    <property type="evidence" value="ECO:0007669"/>
    <property type="project" value="UniProtKB-UniRule"/>
</dbReference>
<dbReference type="Proteomes" id="UP001341297">
    <property type="component" value="Unassembled WGS sequence"/>
</dbReference>
<protein>
    <recommendedName>
        <fullName evidence="6">FMN dependent NADH:quinone oxidoreductase</fullName>
        <ecNumber evidence="6">1.6.5.-</ecNumber>
    </recommendedName>
    <alternativeName>
        <fullName evidence="6">Azo-dye reductase</fullName>
    </alternativeName>
    <alternativeName>
        <fullName evidence="6">FMN-dependent NADH-azo compound oxidoreductase</fullName>
    </alternativeName>
    <alternativeName>
        <fullName evidence="6">FMN-dependent NADH-azoreductase</fullName>
        <ecNumber evidence="6">1.7.1.17</ecNumber>
    </alternativeName>
</protein>
<keyword evidence="2 6" id="KW-0288">FMN</keyword>
<dbReference type="InterPro" id="IPR029039">
    <property type="entry name" value="Flavoprotein-like_sf"/>
</dbReference>
<evidence type="ECO:0000313" key="10">
    <source>
        <dbReference type="Proteomes" id="UP000036168"/>
    </source>
</evidence>
<proteinExistence type="inferred from homology"/>
<reference evidence="9 11" key="3">
    <citation type="submission" date="2023-03" db="EMBL/GenBank/DDBJ databases">
        <title>Agriculturally important microbes genome sequencing.</title>
        <authorList>
            <person name="Dunlap C."/>
        </authorList>
    </citation>
    <scope>NUCLEOTIDE SEQUENCE [LARGE SCALE GENOMIC DNA]</scope>
    <source>
        <strain evidence="9 11">CBP-3203</strain>
    </source>
</reference>
<comment type="function">
    <text evidence="6">Also exhibits azoreductase activity. Catalyzes the reductive cleavage of the azo bond in aromatic azo compounds to the corresponding amines.</text>
</comment>
<sequence>MSKVLFVKANDRTVDEAVSVKLYEAFLNSYKETHPNDEITELDLYEENPPYLGRNAINGTFKAGKGMELTDEEKAAAAVADRYLDQFVKADKVVFAFPLWNFAVPAVLHTYIDYLSRAGVTFTYTPEGPKGLMGDKKVALLNARGGFYSEGPMAAMEMSLNYMKTVMGFFGVEDLHTVVIEGHNAVPDQAQKIIEDGLAEAKKVAAAF</sequence>
<dbReference type="RefSeq" id="WP_048353814.1">
    <property type="nucleotide sequence ID" value="NZ_CP023481.1"/>
</dbReference>
<comment type="caution">
    <text evidence="8">The sequence shown here is derived from an EMBL/GenBank/DDBJ whole genome shotgun (WGS) entry which is preliminary data.</text>
</comment>
<dbReference type="EMBL" id="JARRTL010000019">
    <property type="protein sequence ID" value="MEC0486606.1"/>
    <property type="molecule type" value="Genomic_DNA"/>
</dbReference>
<keyword evidence="3 6" id="KW-0560">Oxidoreductase</keyword>
<gene>
    <name evidence="6" type="primary">azoR</name>
    <name evidence="8" type="ORF">AB447_220830</name>
    <name evidence="9" type="ORF">P8828_17640</name>
</gene>
<evidence type="ECO:0000256" key="2">
    <source>
        <dbReference type="ARBA" id="ARBA00022643"/>
    </source>
</evidence>
<dbReference type="HAMAP" id="MF_01216">
    <property type="entry name" value="Azoreductase_type1"/>
    <property type="match status" value="1"/>
</dbReference>
<evidence type="ECO:0000256" key="5">
    <source>
        <dbReference type="ARBA" id="ARBA00048542"/>
    </source>
</evidence>
<dbReference type="OrthoDB" id="9805013at2"/>
<dbReference type="SUPFAM" id="SSF52218">
    <property type="entry name" value="Flavoproteins"/>
    <property type="match status" value="1"/>
</dbReference>
<feature type="domain" description="Flavodoxin-like fold" evidence="7">
    <location>
        <begin position="2"/>
        <end position="203"/>
    </location>
</feature>
<reference evidence="8" key="2">
    <citation type="submission" date="2015-10" db="EMBL/GenBank/DDBJ databases">
        <authorList>
            <person name="Gilbert D.G."/>
        </authorList>
    </citation>
    <scope>NUCLEOTIDE SEQUENCE</scope>
    <source>
        <strain evidence="8">GO-13</strain>
    </source>
</reference>
<comment type="catalytic activity">
    <reaction evidence="6">
        <text>2 a quinone + NADH + H(+) = 2 a 1,4-benzosemiquinone + NAD(+)</text>
        <dbReference type="Rhea" id="RHEA:65952"/>
        <dbReference type="ChEBI" id="CHEBI:15378"/>
        <dbReference type="ChEBI" id="CHEBI:57540"/>
        <dbReference type="ChEBI" id="CHEBI:57945"/>
        <dbReference type="ChEBI" id="CHEBI:132124"/>
        <dbReference type="ChEBI" id="CHEBI:134225"/>
    </reaction>
</comment>
<evidence type="ECO:0000259" key="7">
    <source>
        <dbReference type="Pfam" id="PF02525"/>
    </source>
</evidence>
<dbReference type="NCBIfam" id="NF010075">
    <property type="entry name" value="PRK13556.1"/>
    <property type="match status" value="1"/>
</dbReference>
<comment type="subunit">
    <text evidence="6">Homodimer.</text>
</comment>
<evidence type="ECO:0000256" key="3">
    <source>
        <dbReference type="ARBA" id="ARBA00023002"/>
    </source>
</evidence>
<organism evidence="8 10">
    <name type="scientific">Bacillus glycinifermentans</name>
    <dbReference type="NCBI Taxonomy" id="1664069"/>
    <lineage>
        <taxon>Bacteria</taxon>
        <taxon>Bacillati</taxon>
        <taxon>Bacillota</taxon>
        <taxon>Bacilli</taxon>
        <taxon>Bacillales</taxon>
        <taxon>Bacillaceae</taxon>
        <taxon>Bacillus</taxon>
    </lineage>
</organism>
<dbReference type="EMBL" id="LECW02000024">
    <property type="protein sequence ID" value="KRT92978.1"/>
    <property type="molecule type" value="Genomic_DNA"/>
</dbReference>
<dbReference type="EC" id="1.7.1.17" evidence="6"/>
<dbReference type="PANTHER" id="PTHR43741:SF4">
    <property type="entry name" value="FMN-DEPENDENT NADH:QUINONE OXIDOREDUCTASE"/>
    <property type="match status" value="1"/>
</dbReference>
<comment type="caution">
    <text evidence="6">Lacks conserved residue(s) required for the propagation of feature annotation.</text>
</comment>
<dbReference type="InterPro" id="IPR023048">
    <property type="entry name" value="NADH:quinone_OxRdtase_FMN_depd"/>
</dbReference>
<keyword evidence="11" id="KW-1185">Reference proteome</keyword>
<dbReference type="InterPro" id="IPR003680">
    <property type="entry name" value="Flavodoxin_fold"/>
</dbReference>
<evidence type="ECO:0000256" key="6">
    <source>
        <dbReference type="HAMAP-Rule" id="MF_01216"/>
    </source>
</evidence>
<dbReference type="InterPro" id="IPR050104">
    <property type="entry name" value="FMN-dep_NADH:Q_OxRdtase_AzoR1"/>
</dbReference>
<evidence type="ECO:0000313" key="8">
    <source>
        <dbReference type="EMBL" id="KRT92978.1"/>
    </source>
</evidence>
<comment type="similarity">
    <text evidence="6">Belongs to the azoreductase type 1 family.</text>
</comment>
<evidence type="ECO:0000313" key="11">
    <source>
        <dbReference type="Proteomes" id="UP001341297"/>
    </source>
</evidence>
<keyword evidence="4 6" id="KW-0520">NAD</keyword>
<comment type="function">
    <text evidence="6">Quinone reductase that provides resistance to thiol-specific stress caused by electrophilic quinones.</text>
</comment>
<evidence type="ECO:0000256" key="4">
    <source>
        <dbReference type="ARBA" id="ARBA00023027"/>
    </source>
</evidence>
<dbReference type="AlphaFoldDB" id="A0A0T6BMW3"/>
<dbReference type="Proteomes" id="UP000036168">
    <property type="component" value="Unassembled WGS sequence"/>
</dbReference>
<keyword evidence="1 6" id="KW-0285">Flavoprotein</keyword>
<accession>A0A0T6BMW3</accession>
<dbReference type="Gene3D" id="3.40.50.360">
    <property type="match status" value="1"/>
</dbReference>
<comment type="cofactor">
    <cofactor evidence="6">
        <name>FMN</name>
        <dbReference type="ChEBI" id="CHEBI:58210"/>
    </cofactor>
    <text evidence="6">Binds 1 FMN per subunit.</text>
</comment>
<dbReference type="Pfam" id="PF02525">
    <property type="entry name" value="Flavodoxin_2"/>
    <property type="match status" value="1"/>
</dbReference>
<evidence type="ECO:0000256" key="1">
    <source>
        <dbReference type="ARBA" id="ARBA00022630"/>
    </source>
</evidence>
<dbReference type="EC" id="1.6.5.-" evidence="6"/>
<name>A0A0T6BMW3_9BACI</name>
<dbReference type="GO" id="GO:0010181">
    <property type="term" value="F:FMN binding"/>
    <property type="evidence" value="ECO:0007669"/>
    <property type="project" value="UniProtKB-UniRule"/>
</dbReference>
<dbReference type="PANTHER" id="PTHR43741">
    <property type="entry name" value="FMN-DEPENDENT NADH-AZOREDUCTASE 1"/>
    <property type="match status" value="1"/>
</dbReference>
<dbReference type="GO" id="GO:0016655">
    <property type="term" value="F:oxidoreductase activity, acting on NAD(P)H, quinone or similar compound as acceptor"/>
    <property type="evidence" value="ECO:0007669"/>
    <property type="project" value="InterPro"/>
</dbReference>
<dbReference type="GO" id="GO:0016652">
    <property type="term" value="F:oxidoreductase activity, acting on NAD(P)H as acceptor"/>
    <property type="evidence" value="ECO:0007669"/>
    <property type="project" value="UniProtKB-UniRule"/>
</dbReference>
<evidence type="ECO:0000313" key="9">
    <source>
        <dbReference type="EMBL" id="MEC0486606.1"/>
    </source>
</evidence>
<comment type="catalytic activity">
    <reaction evidence="5">
        <text>N,N-dimethyl-1,4-phenylenediamine + anthranilate + 2 NAD(+) = 2-(4-dimethylaminophenyl)diazenylbenzoate + 2 NADH + 2 H(+)</text>
        <dbReference type="Rhea" id="RHEA:55872"/>
        <dbReference type="ChEBI" id="CHEBI:15378"/>
        <dbReference type="ChEBI" id="CHEBI:15783"/>
        <dbReference type="ChEBI" id="CHEBI:16567"/>
        <dbReference type="ChEBI" id="CHEBI:57540"/>
        <dbReference type="ChEBI" id="CHEBI:57945"/>
        <dbReference type="ChEBI" id="CHEBI:71579"/>
        <dbReference type="EC" id="1.7.1.17"/>
    </reaction>
    <physiologicalReaction direction="right-to-left" evidence="5">
        <dbReference type="Rhea" id="RHEA:55874"/>
    </physiologicalReaction>
</comment>